<dbReference type="Proteomes" id="UP000541154">
    <property type="component" value="Unassembled WGS sequence"/>
</dbReference>
<name>A0A8H6E130_PETAA</name>
<gene>
    <name evidence="1" type="ORF">ETB97_009222</name>
</gene>
<dbReference type="AlphaFoldDB" id="A0A8H6E130"/>
<accession>A0A8H6E130</accession>
<keyword evidence="2" id="KW-1185">Reference proteome</keyword>
<dbReference type="EMBL" id="SPNV01000434">
    <property type="protein sequence ID" value="KAF5855434.1"/>
    <property type="molecule type" value="Genomic_DNA"/>
</dbReference>
<evidence type="ECO:0000313" key="2">
    <source>
        <dbReference type="Proteomes" id="UP000541154"/>
    </source>
</evidence>
<sequence length="90" mass="9914">MSEDSGLGLESISQLEKGNWTCQPDEPANYSEVIALYTTSRSNGIPSVTGLEGHRLPWGHIFELFPGRTPGAVQLRYYTMSHKENSTPSS</sequence>
<protein>
    <submittedName>
        <fullName evidence="1">Uncharacterized protein</fullName>
    </submittedName>
</protein>
<reference evidence="1 2" key="1">
    <citation type="submission" date="2019-04" db="EMBL/GenBank/DDBJ databases">
        <title>Aspergillus burnettii sp. nov., novel species from soil in southeast Queensland.</title>
        <authorList>
            <person name="Gilchrist C.L.M."/>
            <person name="Pitt J.I."/>
            <person name="Lange L."/>
            <person name="Lacey H.J."/>
            <person name="Vuong D."/>
            <person name="Midgley D.J."/>
            <person name="Greenfield P."/>
            <person name="Bradbury M."/>
            <person name="Lacey E."/>
            <person name="Busk P.K."/>
            <person name="Pilgaard B."/>
            <person name="Chooi Y.H."/>
            <person name="Piggott A.M."/>
        </authorList>
    </citation>
    <scope>NUCLEOTIDE SEQUENCE [LARGE SCALE GENOMIC DNA]</scope>
    <source>
        <strain evidence="1 2">FRR 5400</strain>
    </source>
</reference>
<proteinExistence type="predicted"/>
<evidence type="ECO:0000313" key="1">
    <source>
        <dbReference type="EMBL" id="KAF5855434.1"/>
    </source>
</evidence>
<dbReference type="CDD" id="cd00167">
    <property type="entry name" value="SANT"/>
    <property type="match status" value="1"/>
</dbReference>
<comment type="caution">
    <text evidence="1">The sequence shown here is derived from an EMBL/GenBank/DDBJ whole genome shotgun (WGS) entry which is preliminary data.</text>
</comment>
<dbReference type="InterPro" id="IPR001005">
    <property type="entry name" value="SANT/Myb"/>
</dbReference>
<organism evidence="1 2">
    <name type="scientific">Petromyces alliaceus</name>
    <name type="common">Aspergillus alliaceus</name>
    <dbReference type="NCBI Taxonomy" id="209559"/>
    <lineage>
        <taxon>Eukaryota</taxon>
        <taxon>Fungi</taxon>
        <taxon>Dikarya</taxon>
        <taxon>Ascomycota</taxon>
        <taxon>Pezizomycotina</taxon>
        <taxon>Eurotiomycetes</taxon>
        <taxon>Eurotiomycetidae</taxon>
        <taxon>Eurotiales</taxon>
        <taxon>Aspergillaceae</taxon>
        <taxon>Aspergillus</taxon>
        <taxon>Aspergillus subgen. Circumdati</taxon>
    </lineage>
</organism>